<comment type="subcellular location">
    <subcellularLocation>
        <location evidence="1">Membrane</location>
        <topology evidence="1">Multi-pass membrane protein</topology>
    </subcellularLocation>
</comment>
<dbReference type="PANTHER" id="PTHR11827:SF100">
    <property type="entry name" value="CATION-CHLORIDE COTRANSPORTER 1"/>
    <property type="match status" value="1"/>
</dbReference>
<dbReference type="GO" id="GO:0015377">
    <property type="term" value="F:chloride:monoatomic cation symporter activity"/>
    <property type="evidence" value="ECO:0007669"/>
    <property type="project" value="InterPro"/>
</dbReference>
<comment type="caution">
    <text evidence="5">The sequence shown here is derived from an EMBL/GenBank/DDBJ whole genome shotgun (WGS) entry which is preliminary data.</text>
</comment>
<evidence type="ECO:0000256" key="1">
    <source>
        <dbReference type="ARBA" id="ARBA00004141"/>
    </source>
</evidence>
<evidence type="ECO:0000256" key="3">
    <source>
        <dbReference type="ARBA" id="ARBA00022989"/>
    </source>
</evidence>
<name>A0AAV9EWR1_ACOCL</name>
<protein>
    <submittedName>
        <fullName evidence="5">Cation-chloride cotransporter 1</fullName>
    </submittedName>
</protein>
<evidence type="ECO:0000313" key="6">
    <source>
        <dbReference type="Proteomes" id="UP001180020"/>
    </source>
</evidence>
<dbReference type="EMBL" id="JAUJYO010000004">
    <property type="protein sequence ID" value="KAK1318171.1"/>
    <property type="molecule type" value="Genomic_DNA"/>
</dbReference>
<organism evidence="5 6">
    <name type="scientific">Acorus calamus</name>
    <name type="common">Sweet flag</name>
    <dbReference type="NCBI Taxonomy" id="4465"/>
    <lineage>
        <taxon>Eukaryota</taxon>
        <taxon>Viridiplantae</taxon>
        <taxon>Streptophyta</taxon>
        <taxon>Embryophyta</taxon>
        <taxon>Tracheophyta</taxon>
        <taxon>Spermatophyta</taxon>
        <taxon>Magnoliopsida</taxon>
        <taxon>Liliopsida</taxon>
        <taxon>Acoraceae</taxon>
        <taxon>Acorus</taxon>
    </lineage>
</organism>
<dbReference type="GO" id="GO:0016020">
    <property type="term" value="C:membrane"/>
    <property type="evidence" value="ECO:0007669"/>
    <property type="project" value="UniProtKB-SubCell"/>
</dbReference>
<keyword evidence="3" id="KW-1133">Transmembrane helix</keyword>
<keyword evidence="4" id="KW-0472">Membrane</keyword>
<keyword evidence="6" id="KW-1185">Reference proteome</keyword>
<dbReference type="Proteomes" id="UP001180020">
    <property type="component" value="Unassembled WGS sequence"/>
</dbReference>
<evidence type="ECO:0000256" key="2">
    <source>
        <dbReference type="ARBA" id="ARBA00022692"/>
    </source>
</evidence>
<keyword evidence="2" id="KW-0812">Transmembrane</keyword>
<dbReference type="PANTHER" id="PTHR11827">
    <property type="entry name" value="SOLUTE CARRIER FAMILY 12, CATION COTRANSPORTERS"/>
    <property type="match status" value="1"/>
</dbReference>
<dbReference type="AlphaFoldDB" id="A0AAV9EWR1"/>
<sequence length="92" mass="10821">MKNLFSWSVVWSSFVIKLRHEENLMQIPSTFVGIINDCIAANKIVIIIKGLDEWPWEYQRQYGTIDLYWIVRDGGLMLLLSQLLLTNENFET</sequence>
<evidence type="ECO:0000313" key="5">
    <source>
        <dbReference type="EMBL" id="KAK1318171.1"/>
    </source>
</evidence>
<accession>A0AAV9EWR1</accession>
<reference evidence="5" key="1">
    <citation type="journal article" date="2023" name="Nat. Commun.">
        <title>Diploid and tetraploid genomes of Acorus and the evolution of monocots.</title>
        <authorList>
            <person name="Ma L."/>
            <person name="Liu K.W."/>
            <person name="Li Z."/>
            <person name="Hsiao Y.Y."/>
            <person name="Qi Y."/>
            <person name="Fu T."/>
            <person name="Tang G.D."/>
            <person name="Zhang D."/>
            <person name="Sun W.H."/>
            <person name="Liu D.K."/>
            <person name="Li Y."/>
            <person name="Chen G.Z."/>
            <person name="Liu X.D."/>
            <person name="Liao X.Y."/>
            <person name="Jiang Y.T."/>
            <person name="Yu X."/>
            <person name="Hao Y."/>
            <person name="Huang J."/>
            <person name="Zhao X.W."/>
            <person name="Ke S."/>
            <person name="Chen Y.Y."/>
            <person name="Wu W.L."/>
            <person name="Hsu J.L."/>
            <person name="Lin Y.F."/>
            <person name="Huang M.D."/>
            <person name="Li C.Y."/>
            <person name="Huang L."/>
            <person name="Wang Z.W."/>
            <person name="Zhao X."/>
            <person name="Zhong W.Y."/>
            <person name="Peng D.H."/>
            <person name="Ahmad S."/>
            <person name="Lan S."/>
            <person name="Zhang J.S."/>
            <person name="Tsai W.C."/>
            <person name="Van de Peer Y."/>
            <person name="Liu Z.J."/>
        </authorList>
    </citation>
    <scope>NUCLEOTIDE SEQUENCE</scope>
    <source>
        <strain evidence="5">CP</strain>
    </source>
</reference>
<proteinExistence type="predicted"/>
<dbReference type="InterPro" id="IPR004842">
    <property type="entry name" value="SLC12A_fam"/>
</dbReference>
<reference evidence="5" key="2">
    <citation type="submission" date="2023-06" db="EMBL/GenBank/DDBJ databases">
        <authorList>
            <person name="Ma L."/>
            <person name="Liu K.-W."/>
            <person name="Li Z."/>
            <person name="Hsiao Y.-Y."/>
            <person name="Qi Y."/>
            <person name="Fu T."/>
            <person name="Tang G."/>
            <person name="Zhang D."/>
            <person name="Sun W.-H."/>
            <person name="Liu D.-K."/>
            <person name="Li Y."/>
            <person name="Chen G.-Z."/>
            <person name="Liu X.-D."/>
            <person name="Liao X.-Y."/>
            <person name="Jiang Y.-T."/>
            <person name="Yu X."/>
            <person name="Hao Y."/>
            <person name="Huang J."/>
            <person name="Zhao X.-W."/>
            <person name="Ke S."/>
            <person name="Chen Y.-Y."/>
            <person name="Wu W.-L."/>
            <person name="Hsu J.-L."/>
            <person name="Lin Y.-F."/>
            <person name="Huang M.-D."/>
            <person name="Li C.-Y."/>
            <person name="Huang L."/>
            <person name="Wang Z.-W."/>
            <person name="Zhao X."/>
            <person name="Zhong W.-Y."/>
            <person name="Peng D.-H."/>
            <person name="Ahmad S."/>
            <person name="Lan S."/>
            <person name="Zhang J.-S."/>
            <person name="Tsai W.-C."/>
            <person name="Van De Peer Y."/>
            <person name="Liu Z.-J."/>
        </authorList>
    </citation>
    <scope>NUCLEOTIDE SEQUENCE</scope>
    <source>
        <strain evidence="5">CP</strain>
        <tissue evidence="5">Leaves</tissue>
    </source>
</reference>
<evidence type="ECO:0000256" key="4">
    <source>
        <dbReference type="ARBA" id="ARBA00023136"/>
    </source>
</evidence>
<gene>
    <name evidence="5" type="primary">CCC1</name>
    <name evidence="5" type="ORF">QJS10_CPB04g01657</name>
</gene>